<evidence type="ECO:0000313" key="12">
    <source>
        <dbReference type="EMBL" id="KAJ8753096.1"/>
    </source>
</evidence>
<comment type="function">
    <text evidence="10">Protein associated with the U5 snRNP, during its maturation and its post-splicing recycling and which is required for spliceosomal tri-snRNP complex assembly in the nucleus. Has a molecular sequestering activity and transiently hinders SNRNP200 binding sites for constitutive splicing factors that intervene later during the assembly of the spliceosome and splicing. Together with its molecular sequestering activity, may also function as a molecular adapter and placeholder, coordinating the assembly of the U5 snRNP and its association with the U4/U6 di-snRNP.</text>
</comment>
<feature type="region of interest" description="Disordered" evidence="11">
    <location>
        <begin position="257"/>
        <end position="284"/>
    </location>
</feature>
<sequence length="425" mass="47936">MEDSFRVRVDRAFGSLSTTTSASATTLRSLWSLTDVELDRDEWIRDKDVPEAESDSLQADSDSNFRSEIENGMDELDDDEQSHARPDDCNDEEWEIKKSIGLDSTLEYEEEEDKYDKVAIGKDNIGERLYLRDIHDYGIDIDSVNELPSSFKDATRDPRANHLAAKIRLKEDAEAAKKMCCLQVTEKDFVANPDYEQNKMSKDVNLKSILKRKDDDSDSKLQNNQQNLKSQKRVRFDPACNKGEASELGGVEDVQMETDSTIDASVSPLPPDYPSGVPDYMRNPSKYTRYTFDETDDVDDKSNQQACMDFLNMLKKSKNKETLPDDESSADLSKPHIFIPKKKTGNGIKKDTLLEAKLNEEVNTGKESMLKRGLLHGIAAGCTNEGEGCTMEEDEPEPTASGRNSSWTPGRRYRSKVKLDTDEAT</sequence>
<dbReference type="InterPro" id="IPR029338">
    <property type="entry name" value="TSSC4"/>
</dbReference>
<keyword evidence="7" id="KW-0508">mRNA splicing</keyword>
<feature type="compositionally biased region" description="Acidic residues" evidence="11">
    <location>
        <begin position="71"/>
        <end position="80"/>
    </location>
</feature>
<organism evidence="12 13">
    <name type="scientific">Erythroxylum novogranatense</name>
    <dbReference type="NCBI Taxonomy" id="1862640"/>
    <lineage>
        <taxon>Eukaryota</taxon>
        <taxon>Viridiplantae</taxon>
        <taxon>Streptophyta</taxon>
        <taxon>Embryophyta</taxon>
        <taxon>Tracheophyta</taxon>
        <taxon>Spermatophyta</taxon>
        <taxon>Magnoliopsida</taxon>
        <taxon>eudicotyledons</taxon>
        <taxon>Gunneridae</taxon>
        <taxon>Pentapetalae</taxon>
        <taxon>rosids</taxon>
        <taxon>fabids</taxon>
        <taxon>Malpighiales</taxon>
        <taxon>Erythroxylaceae</taxon>
        <taxon>Erythroxylum</taxon>
    </lineage>
</organism>
<keyword evidence="5" id="KW-0507">mRNA processing</keyword>
<evidence type="ECO:0000256" key="7">
    <source>
        <dbReference type="ARBA" id="ARBA00023187"/>
    </source>
</evidence>
<dbReference type="Proteomes" id="UP001159364">
    <property type="component" value="Linkage Group LG10"/>
</dbReference>
<evidence type="ECO:0000256" key="2">
    <source>
        <dbReference type="ARBA" id="ARBA00004496"/>
    </source>
</evidence>
<gene>
    <name evidence="12" type="ORF">K2173_013494</name>
</gene>
<keyword evidence="4" id="KW-0963">Cytoplasm</keyword>
<evidence type="ECO:0000256" key="9">
    <source>
        <dbReference type="ARBA" id="ARBA00035304"/>
    </source>
</evidence>
<evidence type="ECO:0000256" key="5">
    <source>
        <dbReference type="ARBA" id="ARBA00022664"/>
    </source>
</evidence>
<dbReference type="GO" id="GO:0006397">
    <property type="term" value="P:mRNA processing"/>
    <property type="evidence" value="ECO:0007669"/>
    <property type="project" value="UniProtKB-KW"/>
</dbReference>
<dbReference type="GO" id="GO:0008380">
    <property type="term" value="P:RNA splicing"/>
    <property type="evidence" value="ECO:0007669"/>
    <property type="project" value="UniProtKB-KW"/>
</dbReference>
<dbReference type="GO" id="GO:0005681">
    <property type="term" value="C:spliceosomal complex"/>
    <property type="evidence" value="ECO:0007669"/>
    <property type="project" value="UniProtKB-KW"/>
</dbReference>
<evidence type="ECO:0000256" key="11">
    <source>
        <dbReference type="SAM" id="MobiDB-lite"/>
    </source>
</evidence>
<proteinExistence type="inferred from homology"/>
<dbReference type="PANTHER" id="PTHR13445">
    <property type="entry name" value="TUMOR SUPPRESSING SUBTRANSFERABLE CANDIDATE 4 TSSC4"/>
    <property type="match status" value="1"/>
</dbReference>
<name>A0AAV8SLD1_9ROSI</name>
<feature type="region of interest" description="Disordered" evidence="11">
    <location>
        <begin position="320"/>
        <end position="344"/>
    </location>
</feature>
<evidence type="ECO:0000256" key="3">
    <source>
        <dbReference type="ARBA" id="ARBA00010362"/>
    </source>
</evidence>
<evidence type="ECO:0000313" key="13">
    <source>
        <dbReference type="Proteomes" id="UP001159364"/>
    </source>
</evidence>
<evidence type="ECO:0000256" key="10">
    <source>
        <dbReference type="ARBA" id="ARBA00045970"/>
    </source>
</evidence>
<protein>
    <recommendedName>
        <fullName evidence="9">U5 small nuclear ribonucleoprotein TSSC4</fullName>
    </recommendedName>
</protein>
<keyword evidence="13" id="KW-1185">Reference proteome</keyword>
<accession>A0AAV8SLD1</accession>
<feature type="region of interest" description="Disordered" evidence="11">
    <location>
        <begin position="211"/>
        <end position="237"/>
    </location>
</feature>
<evidence type="ECO:0000256" key="6">
    <source>
        <dbReference type="ARBA" id="ARBA00022728"/>
    </source>
</evidence>
<dbReference type="Pfam" id="PF15264">
    <property type="entry name" value="TSSC4"/>
    <property type="match status" value="1"/>
</dbReference>
<comment type="caution">
    <text evidence="12">The sequence shown here is derived from an EMBL/GenBank/DDBJ whole genome shotgun (WGS) entry which is preliminary data.</text>
</comment>
<evidence type="ECO:0000256" key="4">
    <source>
        <dbReference type="ARBA" id="ARBA00022490"/>
    </source>
</evidence>
<comment type="subcellular location">
    <subcellularLocation>
        <location evidence="2">Cytoplasm</location>
    </subcellularLocation>
    <subcellularLocation>
        <location evidence="1">Nucleus</location>
    </subcellularLocation>
</comment>
<evidence type="ECO:0000256" key="1">
    <source>
        <dbReference type="ARBA" id="ARBA00004123"/>
    </source>
</evidence>
<dbReference type="EMBL" id="JAIWQS010000010">
    <property type="protein sequence ID" value="KAJ8753096.1"/>
    <property type="molecule type" value="Genomic_DNA"/>
</dbReference>
<dbReference type="PANTHER" id="PTHR13445:SF3">
    <property type="entry name" value="U5 SMALL NUCLEAR RIBONUCLEOPROTEIN TSSC4"/>
    <property type="match status" value="1"/>
</dbReference>
<dbReference type="AlphaFoldDB" id="A0AAV8SLD1"/>
<evidence type="ECO:0000256" key="8">
    <source>
        <dbReference type="ARBA" id="ARBA00023242"/>
    </source>
</evidence>
<feature type="region of interest" description="Disordered" evidence="11">
    <location>
        <begin position="383"/>
        <end position="425"/>
    </location>
</feature>
<keyword evidence="6" id="KW-0747">Spliceosome</keyword>
<feature type="compositionally biased region" description="Low complexity" evidence="11">
    <location>
        <begin position="220"/>
        <end position="229"/>
    </location>
</feature>
<reference evidence="12 13" key="1">
    <citation type="submission" date="2021-09" db="EMBL/GenBank/DDBJ databases">
        <title>Genomic insights and catalytic innovation underlie evolution of tropane alkaloids biosynthesis.</title>
        <authorList>
            <person name="Wang Y.-J."/>
            <person name="Tian T."/>
            <person name="Huang J.-P."/>
            <person name="Huang S.-X."/>
        </authorList>
    </citation>
    <scope>NUCLEOTIDE SEQUENCE [LARGE SCALE GENOMIC DNA]</scope>
    <source>
        <strain evidence="12">KIB-2018</strain>
        <tissue evidence="12">Leaf</tissue>
    </source>
</reference>
<feature type="region of interest" description="Disordered" evidence="11">
    <location>
        <begin position="45"/>
        <end position="92"/>
    </location>
</feature>
<dbReference type="GO" id="GO:0005737">
    <property type="term" value="C:cytoplasm"/>
    <property type="evidence" value="ECO:0007669"/>
    <property type="project" value="UniProtKB-SubCell"/>
</dbReference>
<comment type="similarity">
    <text evidence="3">Belongs to the TSSC4 family.</text>
</comment>
<keyword evidence="8" id="KW-0539">Nucleus</keyword>